<feature type="region of interest" description="Disordered" evidence="2">
    <location>
        <begin position="370"/>
        <end position="403"/>
    </location>
</feature>
<organism evidence="4 5">
    <name type="scientific">Saitozyma podzolica</name>
    <dbReference type="NCBI Taxonomy" id="1890683"/>
    <lineage>
        <taxon>Eukaryota</taxon>
        <taxon>Fungi</taxon>
        <taxon>Dikarya</taxon>
        <taxon>Basidiomycota</taxon>
        <taxon>Agaricomycotina</taxon>
        <taxon>Tremellomycetes</taxon>
        <taxon>Tremellales</taxon>
        <taxon>Trimorphomycetaceae</taxon>
        <taxon>Saitozyma</taxon>
    </lineage>
</organism>
<feature type="compositionally biased region" description="Pro residues" evidence="2">
    <location>
        <begin position="665"/>
        <end position="674"/>
    </location>
</feature>
<dbReference type="Pfam" id="PF13672">
    <property type="entry name" value="PP2C_2"/>
    <property type="match status" value="1"/>
</dbReference>
<gene>
    <name evidence="4" type="ORF">EHS25_002133</name>
</gene>
<feature type="compositionally biased region" description="Low complexity" evidence="2">
    <location>
        <begin position="49"/>
        <end position="65"/>
    </location>
</feature>
<comment type="catalytic activity">
    <reaction evidence="1">
        <text>O-phospho-L-threonyl-[protein] + H2O = L-threonyl-[protein] + phosphate</text>
        <dbReference type="Rhea" id="RHEA:47004"/>
        <dbReference type="Rhea" id="RHEA-COMP:11060"/>
        <dbReference type="Rhea" id="RHEA-COMP:11605"/>
        <dbReference type="ChEBI" id="CHEBI:15377"/>
        <dbReference type="ChEBI" id="CHEBI:30013"/>
        <dbReference type="ChEBI" id="CHEBI:43474"/>
        <dbReference type="ChEBI" id="CHEBI:61977"/>
        <dbReference type="EC" id="3.1.3.16"/>
    </reaction>
</comment>
<feature type="region of interest" description="Disordered" evidence="2">
    <location>
        <begin position="49"/>
        <end position="135"/>
    </location>
</feature>
<feature type="compositionally biased region" description="Polar residues" evidence="2">
    <location>
        <begin position="307"/>
        <end position="324"/>
    </location>
</feature>
<protein>
    <recommendedName>
        <fullName evidence="1">Protein phosphatase</fullName>
        <ecNumber evidence="1">3.1.3.16</ecNumber>
    </recommendedName>
</protein>
<feature type="region of interest" description="Disordered" evidence="2">
    <location>
        <begin position="475"/>
        <end position="504"/>
    </location>
</feature>
<dbReference type="AlphaFoldDB" id="A0A427YER6"/>
<keyword evidence="1" id="KW-0904">Protein phosphatase</keyword>
<dbReference type="InterPro" id="IPR001932">
    <property type="entry name" value="PPM-type_phosphatase-like_dom"/>
</dbReference>
<feature type="region of interest" description="Disordered" evidence="2">
    <location>
        <begin position="660"/>
        <end position="690"/>
    </location>
</feature>
<dbReference type="PANTHER" id="PTHR12320">
    <property type="entry name" value="PROTEIN PHOSPHATASE 2C"/>
    <property type="match status" value="1"/>
</dbReference>
<comment type="cofactor">
    <cofactor evidence="1">
        <name>Mn(2+)</name>
        <dbReference type="ChEBI" id="CHEBI:29035"/>
    </cofactor>
</comment>
<dbReference type="GO" id="GO:0004722">
    <property type="term" value="F:protein serine/threonine phosphatase activity"/>
    <property type="evidence" value="ECO:0007669"/>
    <property type="project" value="UniProtKB-EC"/>
</dbReference>
<dbReference type="Proteomes" id="UP000279259">
    <property type="component" value="Unassembled WGS sequence"/>
</dbReference>
<evidence type="ECO:0000313" key="5">
    <source>
        <dbReference type="Proteomes" id="UP000279259"/>
    </source>
</evidence>
<dbReference type="EC" id="3.1.3.16" evidence="1"/>
<feature type="region of interest" description="Disordered" evidence="2">
    <location>
        <begin position="272"/>
        <end position="326"/>
    </location>
</feature>
<comment type="cofactor">
    <cofactor evidence="1">
        <name>Mg(2+)</name>
        <dbReference type="ChEBI" id="CHEBI:18420"/>
    </cofactor>
</comment>
<keyword evidence="5" id="KW-1185">Reference proteome</keyword>
<dbReference type="InterPro" id="IPR039123">
    <property type="entry name" value="PPTC7"/>
</dbReference>
<keyword evidence="1" id="KW-0378">Hydrolase</keyword>
<accession>A0A427YER6</accession>
<keyword evidence="1" id="KW-0464">Manganese</keyword>
<evidence type="ECO:0000259" key="3">
    <source>
        <dbReference type="PROSITE" id="PS51746"/>
    </source>
</evidence>
<dbReference type="SUPFAM" id="SSF81606">
    <property type="entry name" value="PP2C-like"/>
    <property type="match status" value="1"/>
</dbReference>
<dbReference type="InterPro" id="IPR036457">
    <property type="entry name" value="PPM-type-like_dom_sf"/>
</dbReference>
<proteinExistence type="inferred from homology"/>
<sequence length="754" mass="78498">MSKPKPGLGKGLVRLAHHSAHHPHPHAHVHTHSSSASVPFALNLAPVVSGPSGSRASGSAGTVAGAGAGRQTSSATGQVPNKAATHSASTFAHSSIPHYTSSSPSSTTASVSQHGAGAALQSQGTGSSPSQASTQPGYLALLPSWDPISIPAVSEAMTRLSLPDVTSIVTHYRPASSAAYTASSSSAVAAGPSRLPIRLSVPAPTPVRMRRYTTATAPARDAFGFTSHASYAPGTGPASAPGGPSLPPSLLFEVPAPFWPFAFTGPGKGMQATPLTHEFFSSPPPPPPEGGSRGSPPPIKQPRPSESHTVLSPANMPSSDSGSASMPLISHPYLAFPDLPDPSVIPTPPTSADGTLSNEYTSNLVFRFGASGLPKERPPPTPPPPGRQRAAPPPPRPRSFPLPNVTAPAELASVGVGEDAYFTRADGMCVADGVGGWARSGRGGADAGRWSRLLTHFCEGEVAAWWAGAEGYVEPAPSQGKGRGKAQGKGEGESALGPEDGVSGWTRRLWPRAQAGTIGAEARDDDAHGLPDGVRRRKLDPVEIMQRGFEKCLACVLQEGIHGSSTCLLALLHHSSLLIANIGDCCLLVIRNGQVVFRTSEMQHAFNFPLQLGTHSRDEPMKDAQRFTVEVEKEDVVVVGSDGLMDNLFDEDILDTLAEFAPPTSTMPPTPPSSRPASTSGQPPFDPEKVSEALCRKAREVSEQTSATTPFMVRAIEEGIDFVGGKKDDISVLVGVIGERRSEEGKQSLALNTQ</sequence>
<dbReference type="EMBL" id="RSCD01000013">
    <property type="protein sequence ID" value="RSH89582.1"/>
    <property type="molecule type" value="Genomic_DNA"/>
</dbReference>
<feature type="compositionally biased region" description="Polar residues" evidence="2">
    <location>
        <begin position="120"/>
        <end position="135"/>
    </location>
</feature>
<dbReference type="Gene3D" id="3.60.40.10">
    <property type="entry name" value="PPM-type phosphatase domain"/>
    <property type="match status" value="1"/>
</dbReference>
<feature type="compositionally biased region" description="Pro residues" evidence="2">
    <location>
        <begin position="379"/>
        <end position="400"/>
    </location>
</feature>
<dbReference type="OrthoDB" id="60843at2759"/>
<dbReference type="GO" id="GO:0046872">
    <property type="term" value="F:metal ion binding"/>
    <property type="evidence" value="ECO:0007669"/>
    <property type="project" value="UniProtKB-UniRule"/>
</dbReference>
<keyword evidence="1" id="KW-0460">Magnesium</keyword>
<evidence type="ECO:0000256" key="2">
    <source>
        <dbReference type="SAM" id="MobiDB-lite"/>
    </source>
</evidence>
<dbReference type="STRING" id="1890683.A0A427YER6"/>
<reference evidence="4 5" key="1">
    <citation type="submission" date="2018-11" db="EMBL/GenBank/DDBJ databases">
        <title>Genome sequence of Saitozyma podzolica DSM 27192.</title>
        <authorList>
            <person name="Aliyu H."/>
            <person name="Gorte O."/>
            <person name="Ochsenreither K."/>
        </authorList>
    </citation>
    <scope>NUCLEOTIDE SEQUENCE [LARGE SCALE GENOMIC DNA]</scope>
    <source>
        <strain evidence="4 5">DSM 27192</strain>
    </source>
</reference>
<name>A0A427YER6_9TREE</name>
<comment type="catalytic activity">
    <reaction evidence="1">
        <text>O-phospho-L-seryl-[protein] + H2O = L-seryl-[protein] + phosphate</text>
        <dbReference type="Rhea" id="RHEA:20629"/>
        <dbReference type="Rhea" id="RHEA-COMP:9863"/>
        <dbReference type="Rhea" id="RHEA-COMP:11604"/>
        <dbReference type="ChEBI" id="CHEBI:15377"/>
        <dbReference type="ChEBI" id="CHEBI:29999"/>
        <dbReference type="ChEBI" id="CHEBI:43474"/>
        <dbReference type="ChEBI" id="CHEBI:83421"/>
        <dbReference type="EC" id="3.1.3.16"/>
    </reaction>
</comment>
<feature type="compositionally biased region" description="Polar residues" evidence="2">
    <location>
        <begin position="70"/>
        <end position="79"/>
    </location>
</feature>
<feature type="compositionally biased region" description="Low complexity" evidence="2">
    <location>
        <begin position="83"/>
        <end position="112"/>
    </location>
</feature>
<evidence type="ECO:0000313" key="4">
    <source>
        <dbReference type="EMBL" id="RSH89582.1"/>
    </source>
</evidence>
<evidence type="ECO:0000256" key="1">
    <source>
        <dbReference type="RuleBase" id="RU366020"/>
    </source>
</evidence>
<comment type="caution">
    <text evidence="4">The sequence shown here is derived from an EMBL/GenBank/DDBJ whole genome shotgun (WGS) entry which is preliminary data.</text>
</comment>
<dbReference type="PROSITE" id="PS51746">
    <property type="entry name" value="PPM_2"/>
    <property type="match status" value="1"/>
</dbReference>
<feature type="compositionally biased region" description="Pro residues" evidence="2">
    <location>
        <begin position="282"/>
        <end position="301"/>
    </location>
</feature>
<comment type="similarity">
    <text evidence="1">Belongs to the PP2C family.</text>
</comment>
<keyword evidence="1" id="KW-0479">Metal-binding</keyword>
<feature type="domain" description="PPM-type phosphatase" evidence="3">
    <location>
        <begin position="405"/>
        <end position="737"/>
    </location>
</feature>
<dbReference type="PANTHER" id="PTHR12320:SF84">
    <property type="entry name" value="PROTEIN PHOSPHATASE"/>
    <property type="match status" value="1"/>
</dbReference>
<dbReference type="SMART" id="SM00332">
    <property type="entry name" value="PP2Cc"/>
    <property type="match status" value="1"/>
</dbReference>